<dbReference type="Gramene" id="ESR41232">
    <property type="protein sequence ID" value="ESR41232"/>
    <property type="gene ID" value="CICLE_v10027039mg"/>
</dbReference>
<dbReference type="PANTHER" id="PTHR48205">
    <property type="entry name" value="OS01G0742766 PROTEIN"/>
    <property type="match status" value="1"/>
</dbReference>
<dbReference type="EMBL" id="KI536925">
    <property type="protein sequence ID" value="ESR41232.1"/>
    <property type="molecule type" value="Genomic_DNA"/>
</dbReference>
<dbReference type="PANTHER" id="PTHR48205:SF1">
    <property type="entry name" value="OS01G0742766 PROTEIN"/>
    <property type="match status" value="1"/>
</dbReference>
<proteinExistence type="predicted"/>
<dbReference type="AlphaFoldDB" id="V4SKR8"/>
<dbReference type="eggNOG" id="ENOG502S9VM">
    <property type="taxonomic scope" value="Eukaryota"/>
</dbReference>
<feature type="region of interest" description="Disordered" evidence="1">
    <location>
        <begin position="1"/>
        <end position="36"/>
    </location>
</feature>
<evidence type="ECO:0000313" key="2">
    <source>
        <dbReference type="EMBL" id="ESR41232.1"/>
    </source>
</evidence>
<sequence length="82" mass="8957">MAKTAPEPKRRKINQPPPRRIVSSSTANKARDVPSTSHTIVPVAQTSEINQQEGCTGNFKIFDSPFGNFLVPVIPTRKELAG</sequence>
<evidence type="ECO:0000313" key="3">
    <source>
        <dbReference type="Proteomes" id="UP000030687"/>
    </source>
</evidence>
<dbReference type="InParanoid" id="V4SKR8"/>
<evidence type="ECO:0000256" key="1">
    <source>
        <dbReference type="SAM" id="MobiDB-lite"/>
    </source>
</evidence>
<reference evidence="2 3" key="1">
    <citation type="submission" date="2013-10" db="EMBL/GenBank/DDBJ databases">
        <authorList>
            <consortium name="International Citrus Genome Consortium"/>
            <person name="Jenkins J."/>
            <person name="Schmutz J."/>
            <person name="Prochnik S."/>
            <person name="Rokhsar D."/>
            <person name="Gmitter F."/>
            <person name="Ollitrault P."/>
            <person name="Machado M."/>
            <person name="Talon M."/>
            <person name="Wincker P."/>
            <person name="Jaillon O."/>
            <person name="Morgante M."/>
        </authorList>
    </citation>
    <scope>NUCLEOTIDE SEQUENCE</scope>
    <source>
        <strain evidence="3">cv. Clemenules</strain>
    </source>
</reference>
<dbReference type="OMA" id="EEGCTAN"/>
<organism evidence="2 3">
    <name type="scientific">Citrus clementina</name>
    <name type="common">Clementine</name>
    <name type="synonym">Citrus deliciosa x Citrus sinensis</name>
    <dbReference type="NCBI Taxonomy" id="85681"/>
    <lineage>
        <taxon>Eukaryota</taxon>
        <taxon>Viridiplantae</taxon>
        <taxon>Streptophyta</taxon>
        <taxon>Embryophyta</taxon>
        <taxon>Tracheophyta</taxon>
        <taxon>Spermatophyta</taxon>
        <taxon>Magnoliopsida</taxon>
        <taxon>eudicotyledons</taxon>
        <taxon>Gunneridae</taxon>
        <taxon>Pentapetalae</taxon>
        <taxon>rosids</taxon>
        <taxon>malvids</taxon>
        <taxon>Sapindales</taxon>
        <taxon>Rutaceae</taxon>
        <taxon>Aurantioideae</taxon>
        <taxon>Citrus</taxon>
    </lineage>
</organism>
<feature type="compositionally biased region" description="Polar residues" evidence="1">
    <location>
        <begin position="22"/>
        <end position="36"/>
    </location>
</feature>
<gene>
    <name evidence="2" type="ORF">CICLE_v10027039mg</name>
</gene>
<name>V4SKR8_CITCL</name>
<dbReference type="Proteomes" id="UP000030687">
    <property type="component" value="Unassembled WGS sequence"/>
</dbReference>
<protein>
    <submittedName>
        <fullName evidence="2">Uncharacterized protein</fullName>
    </submittedName>
</protein>
<keyword evidence="3" id="KW-1185">Reference proteome</keyword>
<accession>V4SKR8</accession>
<dbReference type="KEGG" id="cic:CICLE_v10027039mg"/>